<feature type="transmembrane region" description="Helical" evidence="6">
    <location>
        <begin position="288"/>
        <end position="308"/>
    </location>
</feature>
<evidence type="ECO:0000256" key="1">
    <source>
        <dbReference type="ARBA" id="ARBA00004141"/>
    </source>
</evidence>
<dbReference type="GO" id="GO:0015095">
    <property type="term" value="F:magnesium ion transmembrane transporter activity"/>
    <property type="evidence" value="ECO:0007669"/>
    <property type="project" value="InterPro"/>
</dbReference>
<dbReference type="GO" id="GO:0016020">
    <property type="term" value="C:membrane"/>
    <property type="evidence" value="ECO:0007669"/>
    <property type="project" value="UniProtKB-SubCell"/>
</dbReference>
<feature type="transmembrane region" description="Helical" evidence="6">
    <location>
        <begin position="221"/>
        <end position="241"/>
    </location>
</feature>
<keyword evidence="3 6" id="KW-1133">Transmembrane helix</keyword>
<dbReference type="AlphaFoldDB" id="A0A7S4JY16"/>
<dbReference type="InterPro" id="IPR037185">
    <property type="entry name" value="EmrE-like"/>
</dbReference>
<dbReference type="EMBL" id="HBKN01010584">
    <property type="protein sequence ID" value="CAE2277885.1"/>
    <property type="molecule type" value="Transcribed_RNA"/>
</dbReference>
<comment type="subcellular location">
    <subcellularLocation>
        <location evidence="1">Membrane</location>
        <topology evidence="1">Multi-pass membrane protein</topology>
    </subcellularLocation>
</comment>
<feature type="transmembrane region" description="Helical" evidence="6">
    <location>
        <begin position="248"/>
        <end position="268"/>
    </location>
</feature>
<sequence>MQSTTPSPSCSQNTGCPECYFYGVCLALVGSSLQALGLQMWKLHFLRSQRAQEQRDNANTEIEPRTQEPLPHIEEQDSRKSSSKSHHSEIIIDVDKGEGRLNGIKDCSLVEGSCELVCGSVEDPEPYGITDIPLSLPCRSANDLRPGLQQTPEVLSSAHGSPNIYYEDYQGTIVDMPQVEEEGKSPWKEFFLTWIWGVGFVVFAVGNAMDFVALGITKQSVVTLVGSWTLAINTLLARCLLGERTIYLDYVAVVVIFGGIAMTVFGSNTCVKDLTIKELVNQYRKSDVVVMLLVLASMIGFCFFIIIADKIKRVKAKRNGIELDISRNIGTVYCLVGSFVATYTVLFGKAFSGLLIPTLLGDNQFTEPFVVLVVMVFLVSLPLQLVLINVSLSVNDALFHIPNFYVFWNLGSIITGAIFYDEVANYGPREWSMFVIGVAILMIGVLLTNISIGIKREIEERMEQAQRQQEAVEPTQDHHEDTMQAAMDYDNWYSEIHFSDLFRRSASWGSRSGGHGEQYHHSIPVPQVFVL</sequence>
<feature type="transmembrane region" description="Helical" evidence="6">
    <location>
        <begin position="432"/>
        <end position="452"/>
    </location>
</feature>
<evidence type="ECO:0000256" key="3">
    <source>
        <dbReference type="ARBA" id="ARBA00022989"/>
    </source>
</evidence>
<evidence type="ECO:0000256" key="2">
    <source>
        <dbReference type="ARBA" id="ARBA00022692"/>
    </source>
</evidence>
<name>A0A7S4JY16_GUITH</name>
<evidence type="ECO:0000256" key="5">
    <source>
        <dbReference type="SAM" id="MobiDB-lite"/>
    </source>
</evidence>
<dbReference type="OMA" id="THRSKHY"/>
<keyword evidence="4 6" id="KW-0472">Membrane</keyword>
<feature type="transmembrane region" description="Helical" evidence="6">
    <location>
        <begin position="190"/>
        <end position="209"/>
    </location>
</feature>
<reference evidence="7" key="1">
    <citation type="submission" date="2021-01" db="EMBL/GenBank/DDBJ databases">
        <authorList>
            <person name="Corre E."/>
            <person name="Pelletier E."/>
            <person name="Niang G."/>
            <person name="Scheremetjew M."/>
            <person name="Finn R."/>
            <person name="Kale V."/>
            <person name="Holt S."/>
            <person name="Cochrane G."/>
            <person name="Meng A."/>
            <person name="Brown T."/>
            <person name="Cohen L."/>
        </authorList>
    </citation>
    <scope>NUCLEOTIDE SEQUENCE</scope>
    <source>
        <strain evidence="7">CCMP 2712</strain>
    </source>
</reference>
<proteinExistence type="predicted"/>
<gene>
    <name evidence="7" type="ORF">GTHE00462_LOCUS8379</name>
</gene>
<dbReference type="PANTHER" id="PTHR12570">
    <property type="match status" value="1"/>
</dbReference>
<feature type="transmembrane region" description="Helical" evidence="6">
    <location>
        <begin position="329"/>
        <end position="348"/>
    </location>
</feature>
<dbReference type="Pfam" id="PF05653">
    <property type="entry name" value="Mg_trans_NIPA"/>
    <property type="match status" value="1"/>
</dbReference>
<keyword evidence="2 6" id="KW-0812">Transmembrane</keyword>
<evidence type="ECO:0000313" key="7">
    <source>
        <dbReference type="EMBL" id="CAE2277885.1"/>
    </source>
</evidence>
<evidence type="ECO:0000256" key="6">
    <source>
        <dbReference type="SAM" id="Phobius"/>
    </source>
</evidence>
<feature type="transmembrane region" description="Helical" evidence="6">
    <location>
        <begin position="368"/>
        <end position="392"/>
    </location>
</feature>
<dbReference type="SUPFAM" id="SSF103481">
    <property type="entry name" value="Multidrug resistance efflux transporter EmrE"/>
    <property type="match status" value="1"/>
</dbReference>
<feature type="region of interest" description="Disordered" evidence="5">
    <location>
        <begin position="53"/>
        <end position="89"/>
    </location>
</feature>
<evidence type="ECO:0000256" key="4">
    <source>
        <dbReference type="ARBA" id="ARBA00023136"/>
    </source>
</evidence>
<feature type="transmembrane region" description="Helical" evidence="6">
    <location>
        <begin position="404"/>
        <end position="420"/>
    </location>
</feature>
<dbReference type="PANTHER" id="PTHR12570:SF9">
    <property type="entry name" value="MAGNESIUM TRANSPORTER NIPA8-RELATED"/>
    <property type="match status" value="1"/>
</dbReference>
<feature type="transmembrane region" description="Helical" evidence="6">
    <location>
        <begin position="20"/>
        <end position="41"/>
    </location>
</feature>
<organism evidence="7">
    <name type="scientific">Guillardia theta</name>
    <name type="common">Cryptophyte</name>
    <name type="synonym">Cryptomonas phi</name>
    <dbReference type="NCBI Taxonomy" id="55529"/>
    <lineage>
        <taxon>Eukaryota</taxon>
        <taxon>Cryptophyceae</taxon>
        <taxon>Pyrenomonadales</taxon>
        <taxon>Geminigeraceae</taxon>
        <taxon>Guillardia</taxon>
    </lineage>
</organism>
<protein>
    <submittedName>
        <fullName evidence="7">Uncharacterized protein</fullName>
    </submittedName>
</protein>
<accession>A0A7S4JY16</accession>
<dbReference type="InterPro" id="IPR008521">
    <property type="entry name" value="Mg_trans_NIPA"/>
</dbReference>